<evidence type="ECO:0000313" key="2">
    <source>
        <dbReference type="EMBL" id="RQO94098.1"/>
    </source>
</evidence>
<proteinExistence type="predicted"/>
<keyword evidence="1" id="KW-0812">Transmembrane</keyword>
<gene>
    <name evidence="2" type="ORF">POPTR_008G030001</name>
</gene>
<dbReference type="AlphaFoldDB" id="A0A3N7GR17"/>
<protein>
    <submittedName>
        <fullName evidence="2">Uncharacterized protein</fullName>
    </submittedName>
</protein>
<keyword evidence="1" id="KW-1133">Transmembrane helix</keyword>
<sequence>MQNSNIKEFLNQIKVRHMIVFQLHFLFFMIVFRSFSLLSLQLLNKMKIPSLSYSKNLVKTPNFHSSGLEKLILRSFLRNWIYQETYPLNTF</sequence>
<evidence type="ECO:0000313" key="3">
    <source>
        <dbReference type="Proteomes" id="UP000006729"/>
    </source>
</evidence>
<keyword evidence="3" id="KW-1185">Reference proteome</keyword>
<evidence type="ECO:0000256" key="1">
    <source>
        <dbReference type="SAM" id="Phobius"/>
    </source>
</evidence>
<keyword evidence="1" id="KW-0472">Membrane</keyword>
<accession>A0A3N7GR17</accession>
<feature type="transmembrane region" description="Helical" evidence="1">
    <location>
        <begin position="20"/>
        <end position="43"/>
    </location>
</feature>
<reference evidence="2 3" key="1">
    <citation type="journal article" date="2006" name="Science">
        <title>The genome of black cottonwood, Populus trichocarpa (Torr. &amp; Gray).</title>
        <authorList>
            <person name="Tuskan G.A."/>
            <person name="Difazio S."/>
            <person name="Jansson S."/>
            <person name="Bohlmann J."/>
            <person name="Grigoriev I."/>
            <person name="Hellsten U."/>
            <person name="Putnam N."/>
            <person name="Ralph S."/>
            <person name="Rombauts S."/>
            <person name="Salamov A."/>
            <person name="Schein J."/>
            <person name="Sterck L."/>
            <person name="Aerts A."/>
            <person name="Bhalerao R.R."/>
            <person name="Bhalerao R.P."/>
            <person name="Blaudez D."/>
            <person name="Boerjan W."/>
            <person name="Brun A."/>
            <person name="Brunner A."/>
            <person name="Busov V."/>
            <person name="Campbell M."/>
            <person name="Carlson J."/>
            <person name="Chalot M."/>
            <person name="Chapman J."/>
            <person name="Chen G.L."/>
            <person name="Cooper D."/>
            <person name="Coutinho P.M."/>
            <person name="Couturier J."/>
            <person name="Covert S."/>
            <person name="Cronk Q."/>
            <person name="Cunningham R."/>
            <person name="Davis J."/>
            <person name="Degroeve S."/>
            <person name="Dejardin A."/>
            <person name="Depamphilis C."/>
            <person name="Detter J."/>
            <person name="Dirks B."/>
            <person name="Dubchak I."/>
            <person name="Duplessis S."/>
            <person name="Ehlting J."/>
            <person name="Ellis B."/>
            <person name="Gendler K."/>
            <person name="Goodstein D."/>
            <person name="Gribskov M."/>
            <person name="Grimwood J."/>
            <person name="Groover A."/>
            <person name="Gunter L."/>
            <person name="Hamberger B."/>
            <person name="Heinze B."/>
            <person name="Helariutta Y."/>
            <person name="Henrissat B."/>
            <person name="Holligan D."/>
            <person name="Holt R."/>
            <person name="Huang W."/>
            <person name="Islam-Faridi N."/>
            <person name="Jones S."/>
            <person name="Jones-Rhoades M."/>
            <person name="Jorgensen R."/>
            <person name="Joshi C."/>
            <person name="Kangasjarvi J."/>
            <person name="Karlsson J."/>
            <person name="Kelleher C."/>
            <person name="Kirkpatrick R."/>
            <person name="Kirst M."/>
            <person name="Kohler A."/>
            <person name="Kalluri U."/>
            <person name="Larimer F."/>
            <person name="Leebens-Mack J."/>
            <person name="Leple J.C."/>
            <person name="Locascio P."/>
            <person name="Lou Y."/>
            <person name="Lucas S."/>
            <person name="Martin F."/>
            <person name="Montanini B."/>
            <person name="Napoli C."/>
            <person name="Nelson D.R."/>
            <person name="Nelson C."/>
            <person name="Nieminen K."/>
            <person name="Nilsson O."/>
            <person name="Pereda V."/>
            <person name="Peter G."/>
            <person name="Philippe R."/>
            <person name="Pilate G."/>
            <person name="Poliakov A."/>
            <person name="Razumovskaya J."/>
            <person name="Richardson P."/>
            <person name="Rinaldi C."/>
            <person name="Ritland K."/>
            <person name="Rouze P."/>
            <person name="Ryaboy D."/>
            <person name="Schmutz J."/>
            <person name="Schrader J."/>
            <person name="Segerman B."/>
            <person name="Shin H."/>
            <person name="Siddiqui A."/>
            <person name="Sterky F."/>
            <person name="Terry A."/>
            <person name="Tsai C.J."/>
            <person name="Uberbacher E."/>
            <person name="Unneberg P."/>
            <person name="Vahala J."/>
            <person name="Wall K."/>
            <person name="Wessler S."/>
            <person name="Yang G."/>
            <person name="Yin T."/>
            <person name="Douglas C."/>
            <person name="Marra M."/>
            <person name="Sandberg G."/>
            <person name="Van de Peer Y."/>
            <person name="Rokhsar D."/>
        </authorList>
    </citation>
    <scope>NUCLEOTIDE SEQUENCE [LARGE SCALE GENOMIC DNA]</scope>
    <source>
        <strain evidence="3">cv. Nisqually</strain>
    </source>
</reference>
<dbReference type="EMBL" id="CM009297">
    <property type="protein sequence ID" value="RQO94098.1"/>
    <property type="molecule type" value="Genomic_DNA"/>
</dbReference>
<name>A0A3N7GR17_POPTR</name>
<dbReference type="Proteomes" id="UP000006729">
    <property type="component" value="Chromosome 8"/>
</dbReference>
<dbReference type="InParanoid" id="A0A3N7GR17"/>
<organism evidence="2 3">
    <name type="scientific">Populus trichocarpa</name>
    <name type="common">Western balsam poplar</name>
    <name type="synonym">Populus balsamifera subsp. trichocarpa</name>
    <dbReference type="NCBI Taxonomy" id="3694"/>
    <lineage>
        <taxon>Eukaryota</taxon>
        <taxon>Viridiplantae</taxon>
        <taxon>Streptophyta</taxon>
        <taxon>Embryophyta</taxon>
        <taxon>Tracheophyta</taxon>
        <taxon>Spermatophyta</taxon>
        <taxon>Magnoliopsida</taxon>
        <taxon>eudicotyledons</taxon>
        <taxon>Gunneridae</taxon>
        <taxon>Pentapetalae</taxon>
        <taxon>rosids</taxon>
        <taxon>fabids</taxon>
        <taxon>Malpighiales</taxon>
        <taxon>Salicaceae</taxon>
        <taxon>Saliceae</taxon>
        <taxon>Populus</taxon>
    </lineage>
</organism>